<evidence type="ECO:0000313" key="2">
    <source>
        <dbReference type="Proteomes" id="UP001162992"/>
    </source>
</evidence>
<accession>A0ACC2ES52</accession>
<dbReference type="Proteomes" id="UP001162992">
    <property type="component" value="Chromosome 1"/>
</dbReference>
<dbReference type="EMBL" id="CM055092">
    <property type="protein sequence ID" value="KAJ7569291.1"/>
    <property type="molecule type" value="Genomic_DNA"/>
</dbReference>
<proteinExistence type="predicted"/>
<keyword evidence="2" id="KW-1185">Reference proteome</keyword>
<organism evidence="1 2">
    <name type="scientific">Diphasiastrum complanatum</name>
    <name type="common">Issler's clubmoss</name>
    <name type="synonym">Lycopodium complanatum</name>
    <dbReference type="NCBI Taxonomy" id="34168"/>
    <lineage>
        <taxon>Eukaryota</taxon>
        <taxon>Viridiplantae</taxon>
        <taxon>Streptophyta</taxon>
        <taxon>Embryophyta</taxon>
        <taxon>Tracheophyta</taxon>
        <taxon>Lycopodiopsida</taxon>
        <taxon>Lycopodiales</taxon>
        <taxon>Lycopodiaceae</taxon>
        <taxon>Lycopodioideae</taxon>
        <taxon>Diphasiastrum</taxon>
    </lineage>
</organism>
<comment type="caution">
    <text evidence="1">The sequence shown here is derived from an EMBL/GenBank/DDBJ whole genome shotgun (WGS) entry which is preliminary data.</text>
</comment>
<evidence type="ECO:0000313" key="1">
    <source>
        <dbReference type="EMBL" id="KAJ7569291.1"/>
    </source>
</evidence>
<name>A0ACC2ES52_DIPCM</name>
<sequence length="472" mass="54186">MAVDGAVADSKHGSDSAISGKKYTRKEVMAHSTPEDCWLVIAGKVYDVTKWIPKHPGGSLIYVRAGHDCTYMFNSYHPLYVWKLLDKYCIGEVQKLPTDYELKLHNVEYLDSVNEPFYITVKERVEAYFRQKKINPRVHPQMFMKSTLLLASYLLLYYLTFYQSHNHIVSTMYAVAFGFVMAEIAMSITHDANHGSYSSWPTLGFLMGMGLDLIGASSFIWKQHHVAAHHPFTNINIYDTDIKTNDVDLRRVHRDHKRLSVHSYQYIYLWPIYGLVVLKAIWMDDFEALIYGHIGKLPIAKMTPKEVKQFWFAKTFYVLYMVALPLLFGSYNWSYFLRLYLISELVAGWYMAIFFEVSHIVNEATFPVVDLSTGIPTVPHGWAAMQVHASVNFSTESLLWNHLSGGLNLQIEHHLFPGVCHVHYTSISPIVEATCKEFNVPYKRHASIWAAIKSHVQYLKNIGGPVELRLVG</sequence>
<reference evidence="2" key="1">
    <citation type="journal article" date="2024" name="Proc. Natl. Acad. Sci. U.S.A.">
        <title>Extraordinary preservation of gene collinearity over three hundred million years revealed in homosporous lycophytes.</title>
        <authorList>
            <person name="Li C."/>
            <person name="Wickell D."/>
            <person name="Kuo L.Y."/>
            <person name="Chen X."/>
            <person name="Nie B."/>
            <person name="Liao X."/>
            <person name="Peng D."/>
            <person name="Ji J."/>
            <person name="Jenkins J."/>
            <person name="Williams M."/>
            <person name="Shu S."/>
            <person name="Plott C."/>
            <person name="Barry K."/>
            <person name="Rajasekar S."/>
            <person name="Grimwood J."/>
            <person name="Han X."/>
            <person name="Sun S."/>
            <person name="Hou Z."/>
            <person name="He W."/>
            <person name="Dai G."/>
            <person name="Sun C."/>
            <person name="Schmutz J."/>
            <person name="Leebens-Mack J.H."/>
            <person name="Li F.W."/>
            <person name="Wang L."/>
        </authorList>
    </citation>
    <scope>NUCLEOTIDE SEQUENCE [LARGE SCALE GENOMIC DNA]</scope>
    <source>
        <strain evidence="2">cv. PW_Plant_1</strain>
    </source>
</reference>
<protein>
    <submittedName>
        <fullName evidence="1">Uncharacterized protein</fullName>
    </submittedName>
</protein>
<gene>
    <name evidence="1" type="ORF">O6H91_01G070600</name>
</gene>